<dbReference type="AlphaFoldDB" id="A0AAX4HPC5"/>
<dbReference type="GO" id="GO:0020037">
    <property type="term" value="F:heme binding"/>
    <property type="evidence" value="ECO:0007669"/>
    <property type="project" value="InterPro"/>
</dbReference>
<dbReference type="PROSITE" id="PS51007">
    <property type="entry name" value="CYTC"/>
    <property type="match status" value="2"/>
</dbReference>
<keyword evidence="3 4" id="KW-0408">Iron</keyword>
<dbReference type="PANTHER" id="PTHR35008">
    <property type="entry name" value="BLL4482 PROTEIN-RELATED"/>
    <property type="match status" value="1"/>
</dbReference>
<dbReference type="EMBL" id="CP139487">
    <property type="protein sequence ID" value="WPU65042.1"/>
    <property type="molecule type" value="Genomic_DNA"/>
</dbReference>
<keyword evidence="7" id="KW-1185">Reference proteome</keyword>
<feature type="domain" description="Cytochrome c" evidence="5">
    <location>
        <begin position="53"/>
        <end position="152"/>
    </location>
</feature>
<dbReference type="Gene3D" id="1.10.760.10">
    <property type="entry name" value="Cytochrome c-like domain"/>
    <property type="match status" value="2"/>
</dbReference>
<dbReference type="InterPro" id="IPR009056">
    <property type="entry name" value="Cyt_c-like_dom"/>
</dbReference>
<organism evidence="6 7">
    <name type="scientific">Peredibacter starrii</name>
    <dbReference type="NCBI Taxonomy" id="28202"/>
    <lineage>
        <taxon>Bacteria</taxon>
        <taxon>Pseudomonadati</taxon>
        <taxon>Bdellovibrionota</taxon>
        <taxon>Bacteriovoracia</taxon>
        <taxon>Bacteriovoracales</taxon>
        <taxon>Bacteriovoracaceae</taxon>
        <taxon>Peredibacter</taxon>
    </lineage>
</organism>
<protein>
    <submittedName>
        <fullName evidence="6">C-type cytochrome</fullName>
    </submittedName>
</protein>
<keyword evidence="2 4" id="KW-0479">Metal-binding</keyword>
<accession>A0AAX4HPC5</accession>
<evidence type="ECO:0000256" key="2">
    <source>
        <dbReference type="ARBA" id="ARBA00022723"/>
    </source>
</evidence>
<evidence type="ECO:0000256" key="4">
    <source>
        <dbReference type="PROSITE-ProRule" id="PRU00433"/>
    </source>
</evidence>
<dbReference type="InterPro" id="IPR051459">
    <property type="entry name" value="Cytochrome_c-type_DH"/>
</dbReference>
<evidence type="ECO:0000259" key="5">
    <source>
        <dbReference type="PROSITE" id="PS51007"/>
    </source>
</evidence>
<dbReference type="InterPro" id="IPR036909">
    <property type="entry name" value="Cyt_c-like_dom_sf"/>
</dbReference>
<dbReference type="PANTHER" id="PTHR35008:SF4">
    <property type="entry name" value="BLL4482 PROTEIN"/>
    <property type="match status" value="1"/>
</dbReference>
<name>A0AAX4HPC5_9BACT</name>
<dbReference type="SUPFAM" id="SSF46626">
    <property type="entry name" value="Cytochrome c"/>
    <property type="match status" value="2"/>
</dbReference>
<dbReference type="KEGG" id="psti:SOO65_20305"/>
<dbReference type="GO" id="GO:0009055">
    <property type="term" value="F:electron transfer activity"/>
    <property type="evidence" value="ECO:0007669"/>
    <property type="project" value="InterPro"/>
</dbReference>
<dbReference type="Pfam" id="PF00034">
    <property type="entry name" value="Cytochrom_C"/>
    <property type="match status" value="1"/>
</dbReference>
<sequence>MFKKILKVLCLVFGLILLGSGAIYLAAHNNFKKTAEKKFPEPDLALQVELNPHWKNEGKRLTQMKGCLDCHGPQLEGRTFIEDPAIGVFSGSNLTPHATGVSETYSTKDWVRAIRFGLNRGNRLLKFMPSQEFSSLSDEDLGKIIVYLQSLPPVAKNSRPITVGPMAKVLDYFGKMPLLFSGKYVPNERIKVKSLTAEDTIEYGKYVSSSCVGCHNPQFTGGPIDGVPPSWPHASNITSKGKLQAYDFDDFKKVLTTGVTKDGRKINPQFMPWTATAAMSETELKALYRYLKSI</sequence>
<evidence type="ECO:0000256" key="3">
    <source>
        <dbReference type="ARBA" id="ARBA00023004"/>
    </source>
</evidence>
<evidence type="ECO:0000256" key="1">
    <source>
        <dbReference type="ARBA" id="ARBA00022617"/>
    </source>
</evidence>
<proteinExistence type="predicted"/>
<evidence type="ECO:0000313" key="7">
    <source>
        <dbReference type="Proteomes" id="UP001324634"/>
    </source>
</evidence>
<reference evidence="6 7" key="1">
    <citation type="submission" date="2023-11" db="EMBL/GenBank/DDBJ databases">
        <title>Peredibacter starrii A3.12.</title>
        <authorList>
            <person name="Mitchell R.J."/>
        </authorList>
    </citation>
    <scope>NUCLEOTIDE SEQUENCE [LARGE SCALE GENOMIC DNA]</scope>
    <source>
        <strain evidence="6 7">A3.12</strain>
    </source>
</reference>
<feature type="domain" description="Cytochrome c" evidence="5">
    <location>
        <begin position="199"/>
        <end position="294"/>
    </location>
</feature>
<evidence type="ECO:0000313" key="6">
    <source>
        <dbReference type="EMBL" id="WPU65042.1"/>
    </source>
</evidence>
<keyword evidence="1 4" id="KW-0349">Heme</keyword>
<dbReference type="Proteomes" id="UP001324634">
    <property type="component" value="Chromosome"/>
</dbReference>
<gene>
    <name evidence="6" type="ORF">SOO65_20305</name>
</gene>
<dbReference type="RefSeq" id="WP_321394990.1">
    <property type="nucleotide sequence ID" value="NZ_CP139487.1"/>
</dbReference>
<dbReference type="GO" id="GO:0046872">
    <property type="term" value="F:metal ion binding"/>
    <property type="evidence" value="ECO:0007669"/>
    <property type="project" value="UniProtKB-KW"/>
</dbReference>
<dbReference type="Pfam" id="PF13442">
    <property type="entry name" value="Cytochrome_CBB3"/>
    <property type="match status" value="1"/>
</dbReference>